<dbReference type="SUPFAM" id="SSF48317">
    <property type="entry name" value="Acid phosphatase/Vanadium-dependent haloperoxidase"/>
    <property type="match status" value="1"/>
</dbReference>
<dbReference type="InterPro" id="IPR036938">
    <property type="entry name" value="PAP2/HPO_sf"/>
</dbReference>
<evidence type="ECO:0000256" key="1">
    <source>
        <dbReference type="SAM" id="Phobius"/>
    </source>
</evidence>
<evidence type="ECO:0000259" key="2">
    <source>
        <dbReference type="SMART" id="SM00014"/>
    </source>
</evidence>
<keyword evidence="1" id="KW-1133">Transmembrane helix</keyword>
<evidence type="ECO:0000313" key="3">
    <source>
        <dbReference type="EMBL" id="RHC13862.1"/>
    </source>
</evidence>
<keyword evidence="1" id="KW-0812">Transmembrane</keyword>
<gene>
    <name evidence="3" type="ORF">DW858_05190</name>
</gene>
<comment type="caution">
    <text evidence="3">The sequence shown here is derived from an EMBL/GenBank/DDBJ whole genome shotgun (WGS) entry which is preliminary data.</text>
</comment>
<dbReference type="Pfam" id="PF01569">
    <property type="entry name" value="PAP2"/>
    <property type="match status" value="1"/>
</dbReference>
<proteinExistence type="predicted"/>
<feature type="transmembrane region" description="Helical" evidence="1">
    <location>
        <begin position="181"/>
        <end position="202"/>
    </location>
</feature>
<reference evidence="3 4" key="1">
    <citation type="submission" date="2018-08" db="EMBL/GenBank/DDBJ databases">
        <title>A genome reference for cultivated species of the human gut microbiota.</title>
        <authorList>
            <person name="Zou Y."/>
            <person name="Xue W."/>
            <person name="Luo G."/>
        </authorList>
    </citation>
    <scope>NUCLEOTIDE SEQUENCE [LARGE SCALE GENOMIC DNA]</scope>
    <source>
        <strain evidence="3 4">AM37-3BH</strain>
    </source>
</reference>
<dbReference type="PANTHER" id="PTHR14969">
    <property type="entry name" value="SPHINGOSINE-1-PHOSPHATE PHOSPHOHYDROLASE"/>
    <property type="match status" value="1"/>
</dbReference>
<feature type="transmembrane region" description="Helical" evidence="1">
    <location>
        <begin position="47"/>
        <end position="69"/>
    </location>
</feature>
<evidence type="ECO:0000313" key="4">
    <source>
        <dbReference type="Proteomes" id="UP000285844"/>
    </source>
</evidence>
<keyword evidence="1" id="KW-0472">Membrane</keyword>
<name>A0A413YXP0_9FIRM</name>
<dbReference type="EMBL" id="QSHM01000004">
    <property type="protein sequence ID" value="RHC13862.1"/>
    <property type="molecule type" value="Genomic_DNA"/>
</dbReference>
<dbReference type="Gene3D" id="1.20.144.10">
    <property type="entry name" value="Phosphatidic acid phosphatase type 2/haloperoxidase"/>
    <property type="match status" value="1"/>
</dbReference>
<feature type="transmembrane region" description="Helical" evidence="1">
    <location>
        <begin position="142"/>
        <end position="169"/>
    </location>
</feature>
<feature type="domain" description="Phosphatidic acid phosphatase type 2/haloperoxidase" evidence="2">
    <location>
        <begin position="91"/>
        <end position="200"/>
    </location>
</feature>
<sequence length="203" mass="23124">MHGGFMDNTEVNISQEIPAYERRYRKISEWFLNCKPAYAILKFIYKYMAYFIAFAYIFLIIMSLRGTFFSETTPIMLRNSGIVVETDKFLLTSKLILTPFTSFILVSVIRKCIDAKRPYEKYNIKPLFVKDTKGDSMPSRHVFSITIIAMCWLYVSVPVGIIMLMLVAIMAASRVLAGVHFIRDVVAGFAVGIICGIAGLWII</sequence>
<dbReference type="PANTHER" id="PTHR14969:SF13">
    <property type="entry name" value="AT30094P"/>
    <property type="match status" value="1"/>
</dbReference>
<protein>
    <submittedName>
        <fullName evidence="3">PAP2 family protein</fullName>
    </submittedName>
</protein>
<organism evidence="3 4">
    <name type="scientific">Lachnospira eligens</name>
    <dbReference type="NCBI Taxonomy" id="39485"/>
    <lineage>
        <taxon>Bacteria</taxon>
        <taxon>Bacillati</taxon>
        <taxon>Bacillota</taxon>
        <taxon>Clostridia</taxon>
        <taxon>Lachnospirales</taxon>
        <taxon>Lachnospiraceae</taxon>
        <taxon>Lachnospira</taxon>
    </lineage>
</organism>
<dbReference type="AlphaFoldDB" id="A0A413YXP0"/>
<accession>A0A413YXP0</accession>
<dbReference type="CDD" id="cd01610">
    <property type="entry name" value="PAP2_like"/>
    <property type="match status" value="1"/>
</dbReference>
<feature type="transmembrane region" description="Helical" evidence="1">
    <location>
        <begin position="89"/>
        <end position="109"/>
    </location>
</feature>
<dbReference type="InterPro" id="IPR000326">
    <property type="entry name" value="PAP2/HPO"/>
</dbReference>
<dbReference type="SMART" id="SM00014">
    <property type="entry name" value="acidPPc"/>
    <property type="match status" value="1"/>
</dbReference>
<dbReference type="Proteomes" id="UP000285844">
    <property type="component" value="Unassembled WGS sequence"/>
</dbReference>